<name>A0A8J3FRZ9_9ACTN</name>
<sequence>MSPDLSAPRSPVRPVEVDRTSPVPLYFQVATRLQELIEKGEIGVGSRIENEVDLAERLGVSRPTTRRAIQYLVERGMLVRKRGVGTSVVHPKVRRPVELSSLYDDLRAADRTPRTEVLDLRTIAAPPEVAAALEIEPGGEIVWFERLRYAGGEPLALMHNAVPAGLLDVSAADLAEFGLYELLRRAGLVPRIANQVIGARSATTAEATVLGERRGASLLTMVRTAWDAEGQALEYGSHVYRASRYSFELNLSAG</sequence>
<dbReference type="PANTHER" id="PTHR44846">
    <property type="entry name" value="MANNOSYL-D-GLYCERATE TRANSPORT/METABOLISM SYSTEM REPRESSOR MNGR-RELATED"/>
    <property type="match status" value="1"/>
</dbReference>
<dbReference type="SUPFAM" id="SSF46785">
    <property type="entry name" value="Winged helix' DNA-binding domain"/>
    <property type="match status" value="1"/>
</dbReference>
<reference evidence="5" key="2">
    <citation type="submission" date="2020-09" db="EMBL/GenBank/DDBJ databases">
        <authorList>
            <person name="Sun Q."/>
            <person name="Zhou Y."/>
        </authorList>
    </citation>
    <scope>NUCLEOTIDE SEQUENCE</scope>
    <source>
        <strain evidence="5">CGMCC 4.7299</strain>
    </source>
</reference>
<dbReference type="InterPro" id="IPR011663">
    <property type="entry name" value="UTRA"/>
</dbReference>
<dbReference type="SMART" id="SM00866">
    <property type="entry name" value="UTRA"/>
    <property type="match status" value="1"/>
</dbReference>
<dbReference type="Pfam" id="PF07702">
    <property type="entry name" value="UTRA"/>
    <property type="match status" value="1"/>
</dbReference>
<proteinExistence type="predicted"/>
<dbReference type="Gene3D" id="1.10.10.10">
    <property type="entry name" value="Winged helix-like DNA-binding domain superfamily/Winged helix DNA-binding domain"/>
    <property type="match status" value="1"/>
</dbReference>
<dbReference type="SUPFAM" id="SSF64288">
    <property type="entry name" value="Chorismate lyase-like"/>
    <property type="match status" value="1"/>
</dbReference>
<dbReference type="InterPro" id="IPR036388">
    <property type="entry name" value="WH-like_DNA-bd_sf"/>
</dbReference>
<evidence type="ECO:0000256" key="1">
    <source>
        <dbReference type="ARBA" id="ARBA00023015"/>
    </source>
</evidence>
<evidence type="ECO:0000259" key="4">
    <source>
        <dbReference type="PROSITE" id="PS50949"/>
    </source>
</evidence>
<dbReference type="InterPro" id="IPR036390">
    <property type="entry name" value="WH_DNA-bd_sf"/>
</dbReference>
<dbReference type="EMBL" id="BMMX01000049">
    <property type="protein sequence ID" value="GGL15835.1"/>
    <property type="molecule type" value="Genomic_DNA"/>
</dbReference>
<evidence type="ECO:0000256" key="3">
    <source>
        <dbReference type="ARBA" id="ARBA00023163"/>
    </source>
</evidence>
<dbReference type="AlphaFoldDB" id="A0A8J3FRZ9"/>
<dbReference type="RefSeq" id="WP_189082520.1">
    <property type="nucleotide sequence ID" value="NZ_BMMX01000049.1"/>
</dbReference>
<keyword evidence="2" id="KW-0238">DNA-binding</keyword>
<feature type="domain" description="HTH gntR-type" evidence="4">
    <location>
        <begin position="23"/>
        <end position="91"/>
    </location>
</feature>
<dbReference type="Proteomes" id="UP000656042">
    <property type="component" value="Unassembled WGS sequence"/>
</dbReference>
<protein>
    <submittedName>
        <fullName evidence="5">Transcriptional regulator</fullName>
    </submittedName>
</protein>
<keyword evidence="3" id="KW-0804">Transcription</keyword>
<dbReference type="GO" id="GO:0045892">
    <property type="term" value="P:negative regulation of DNA-templated transcription"/>
    <property type="evidence" value="ECO:0007669"/>
    <property type="project" value="TreeGrafter"/>
</dbReference>
<keyword evidence="1" id="KW-0805">Transcription regulation</keyword>
<dbReference type="GO" id="GO:0003700">
    <property type="term" value="F:DNA-binding transcription factor activity"/>
    <property type="evidence" value="ECO:0007669"/>
    <property type="project" value="InterPro"/>
</dbReference>
<dbReference type="Gene3D" id="3.40.1410.10">
    <property type="entry name" value="Chorismate lyase-like"/>
    <property type="match status" value="1"/>
</dbReference>
<dbReference type="InterPro" id="IPR000524">
    <property type="entry name" value="Tscrpt_reg_HTH_GntR"/>
</dbReference>
<dbReference type="InterPro" id="IPR028978">
    <property type="entry name" value="Chorismate_lyase_/UTRA_dom_sf"/>
</dbReference>
<evidence type="ECO:0000256" key="2">
    <source>
        <dbReference type="ARBA" id="ARBA00023125"/>
    </source>
</evidence>
<accession>A0A8J3FRZ9</accession>
<dbReference type="CDD" id="cd07377">
    <property type="entry name" value="WHTH_GntR"/>
    <property type="match status" value="1"/>
</dbReference>
<organism evidence="5 6">
    <name type="scientific">Mangrovihabitans endophyticus</name>
    <dbReference type="NCBI Taxonomy" id="1751298"/>
    <lineage>
        <taxon>Bacteria</taxon>
        <taxon>Bacillati</taxon>
        <taxon>Actinomycetota</taxon>
        <taxon>Actinomycetes</taxon>
        <taxon>Micromonosporales</taxon>
        <taxon>Micromonosporaceae</taxon>
        <taxon>Mangrovihabitans</taxon>
    </lineage>
</organism>
<comment type="caution">
    <text evidence="5">The sequence shown here is derived from an EMBL/GenBank/DDBJ whole genome shotgun (WGS) entry which is preliminary data.</text>
</comment>
<evidence type="ECO:0000313" key="6">
    <source>
        <dbReference type="Proteomes" id="UP000656042"/>
    </source>
</evidence>
<evidence type="ECO:0000313" key="5">
    <source>
        <dbReference type="EMBL" id="GGL15835.1"/>
    </source>
</evidence>
<dbReference type="SMART" id="SM00345">
    <property type="entry name" value="HTH_GNTR"/>
    <property type="match status" value="1"/>
</dbReference>
<keyword evidence="6" id="KW-1185">Reference proteome</keyword>
<dbReference type="Pfam" id="PF00392">
    <property type="entry name" value="GntR"/>
    <property type="match status" value="1"/>
</dbReference>
<dbReference type="PANTHER" id="PTHR44846:SF17">
    <property type="entry name" value="GNTR-FAMILY TRANSCRIPTIONAL REGULATOR"/>
    <property type="match status" value="1"/>
</dbReference>
<gene>
    <name evidence="5" type="ORF">GCM10012284_58100</name>
</gene>
<dbReference type="GO" id="GO:0003677">
    <property type="term" value="F:DNA binding"/>
    <property type="evidence" value="ECO:0007669"/>
    <property type="project" value="UniProtKB-KW"/>
</dbReference>
<dbReference type="PROSITE" id="PS50949">
    <property type="entry name" value="HTH_GNTR"/>
    <property type="match status" value="1"/>
</dbReference>
<reference evidence="5" key="1">
    <citation type="journal article" date="2014" name="Int. J. Syst. Evol. Microbiol.">
        <title>Complete genome sequence of Corynebacterium casei LMG S-19264T (=DSM 44701T), isolated from a smear-ripened cheese.</title>
        <authorList>
            <consortium name="US DOE Joint Genome Institute (JGI-PGF)"/>
            <person name="Walter F."/>
            <person name="Albersmeier A."/>
            <person name="Kalinowski J."/>
            <person name="Ruckert C."/>
        </authorList>
    </citation>
    <scope>NUCLEOTIDE SEQUENCE</scope>
    <source>
        <strain evidence="5">CGMCC 4.7299</strain>
    </source>
</reference>
<dbReference type="PRINTS" id="PR00035">
    <property type="entry name" value="HTHGNTR"/>
</dbReference>
<dbReference type="InterPro" id="IPR050679">
    <property type="entry name" value="Bact_HTH_transcr_reg"/>
</dbReference>